<evidence type="ECO:0000313" key="8">
    <source>
        <dbReference type="Proteomes" id="UP000503088"/>
    </source>
</evidence>
<dbReference type="PROSITE" id="PS51900">
    <property type="entry name" value="CB"/>
    <property type="match status" value="1"/>
</dbReference>
<evidence type="ECO:0000256" key="5">
    <source>
        <dbReference type="SAM" id="MobiDB-lite"/>
    </source>
</evidence>
<protein>
    <submittedName>
        <fullName evidence="7">Site-specific integrase</fullName>
    </submittedName>
</protein>
<dbReference type="InterPro" id="IPR044068">
    <property type="entry name" value="CB"/>
</dbReference>
<proteinExistence type="inferred from homology"/>
<dbReference type="AlphaFoldDB" id="A0A7D4B261"/>
<dbReference type="PANTHER" id="PTHR30629">
    <property type="entry name" value="PROPHAGE INTEGRASE"/>
    <property type="match status" value="1"/>
</dbReference>
<name>A0A7D4B261_9BACL</name>
<dbReference type="KEGG" id="kpul:GXN76_06420"/>
<reference evidence="7 8" key="1">
    <citation type="submission" date="2020-01" db="EMBL/GenBank/DDBJ databases">
        <authorList>
            <person name="Gulvik C.A."/>
            <person name="Batra D.G."/>
        </authorList>
    </citation>
    <scope>NUCLEOTIDE SEQUENCE [LARGE SCALE GENOMIC DNA]</scope>
    <source>
        <strain evidence="7 8">W9323</strain>
    </source>
</reference>
<dbReference type="RefSeq" id="WP_173221563.1">
    <property type="nucleotide sequence ID" value="NZ_CP048104.1"/>
</dbReference>
<dbReference type="SUPFAM" id="SSF56349">
    <property type="entry name" value="DNA breaking-rejoining enzymes"/>
    <property type="match status" value="1"/>
</dbReference>
<gene>
    <name evidence="7" type="ORF">GXN76_06420</name>
</gene>
<comment type="similarity">
    <text evidence="1">Belongs to the 'phage' integrase family.</text>
</comment>
<dbReference type="GO" id="GO:0015074">
    <property type="term" value="P:DNA integration"/>
    <property type="evidence" value="ECO:0007669"/>
    <property type="project" value="UniProtKB-KW"/>
</dbReference>
<dbReference type="EMBL" id="CP048104">
    <property type="protein sequence ID" value="QKG84146.1"/>
    <property type="molecule type" value="Genomic_DNA"/>
</dbReference>
<keyword evidence="3 4" id="KW-0238">DNA-binding</keyword>
<sequence>MKGHIRKRGKKWCFVLDIGQDPMTGKRKQKWFSGYITKKEAQRAMAEKITEINRGDYIEPSKMKLSNFLDEWLEEEVKDRRSAHTFDMYRNLVTNHIQPDLGSVSLDKLAPLHIQKFMGHVSGKGLSPSTVNHILQVLRTALSWAVKMEIIPKNPADKISPKTRKRTSMKIWTSDQVN</sequence>
<dbReference type="Proteomes" id="UP000503088">
    <property type="component" value="Chromosome"/>
</dbReference>
<accession>A0A7D4B261</accession>
<dbReference type="GO" id="GO:0003677">
    <property type="term" value="F:DNA binding"/>
    <property type="evidence" value="ECO:0007669"/>
    <property type="project" value="UniProtKB-UniRule"/>
</dbReference>
<dbReference type="InterPro" id="IPR028259">
    <property type="entry name" value="AP2-like_int_N"/>
</dbReference>
<keyword evidence="2" id="KW-0229">DNA integration</keyword>
<dbReference type="Pfam" id="PF14657">
    <property type="entry name" value="Arm-DNA-bind_4"/>
    <property type="match status" value="1"/>
</dbReference>
<dbReference type="InterPro" id="IPR010998">
    <property type="entry name" value="Integrase_recombinase_N"/>
</dbReference>
<evidence type="ECO:0000313" key="7">
    <source>
        <dbReference type="EMBL" id="QKG84146.1"/>
    </source>
</evidence>
<organism evidence="7 8">
    <name type="scientific">Kroppenstedtia pulmonis</name>
    <dbReference type="NCBI Taxonomy" id="1380685"/>
    <lineage>
        <taxon>Bacteria</taxon>
        <taxon>Bacillati</taxon>
        <taxon>Bacillota</taxon>
        <taxon>Bacilli</taxon>
        <taxon>Bacillales</taxon>
        <taxon>Thermoactinomycetaceae</taxon>
        <taxon>Kroppenstedtia</taxon>
    </lineage>
</organism>
<evidence type="ECO:0000256" key="2">
    <source>
        <dbReference type="ARBA" id="ARBA00022908"/>
    </source>
</evidence>
<dbReference type="PANTHER" id="PTHR30629:SF2">
    <property type="entry name" value="PROPHAGE INTEGRASE INTS-RELATED"/>
    <property type="match status" value="1"/>
</dbReference>
<keyword evidence="8" id="KW-1185">Reference proteome</keyword>
<dbReference type="InterPro" id="IPR004107">
    <property type="entry name" value="Integrase_SAM-like_N"/>
</dbReference>
<evidence type="ECO:0000256" key="4">
    <source>
        <dbReference type="PROSITE-ProRule" id="PRU01248"/>
    </source>
</evidence>
<evidence type="ECO:0000259" key="6">
    <source>
        <dbReference type="PROSITE" id="PS51900"/>
    </source>
</evidence>
<evidence type="ECO:0000256" key="3">
    <source>
        <dbReference type="ARBA" id="ARBA00023125"/>
    </source>
</evidence>
<dbReference type="InterPro" id="IPR011010">
    <property type="entry name" value="DNA_brk_join_enz"/>
</dbReference>
<dbReference type="Gene3D" id="1.10.150.130">
    <property type="match status" value="1"/>
</dbReference>
<dbReference type="Pfam" id="PF14659">
    <property type="entry name" value="Phage_int_SAM_3"/>
    <property type="match status" value="1"/>
</dbReference>
<dbReference type="InterPro" id="IPR050808">
    <property type="entry name" value="Phage_Integrase"/>
</dbReference>
<feature type="domain" description="Core-binding (CB)" evidence="6">
    <location>
        <begin position="63"/>
        <end position="146"/>
    </location>
</feature>
<evidence type="ECO:0000256" key="1">
    <source>
        <dbReference type="ARBA" id="ARBA00008857"/>
    </source>
</evidence>
<feature type="region of interest" description="Disordered" evidence="5">
    <location>
        <begin position="157"/>
        <end position="178"/>
    </location>
</feature>